<feature type="region of interest" description="Disordered" evidence="7">
    <location>
        <begin position="1"/>
        <end position="25"/>
    </location>
</feature>
<dbReference type="InterPro" id="IPR001138">
    <property type="entry name" value="Zn2Cys6_DnaBD"/>
</dbReference>
<name>A0A0D2IZH1_9EURO</name>
<dbReference type="InterPro" id="IPR007219">
    <property type="entry name" value="XnlR_reg_dom"/>
</dbReference>
<dbReference type="VEuPathDB" id="FungiDB:Z520_02581"/>
<feature type="domain" description="Zn(2)-C6 fungal-type" evidence="8">
    <location>
        <begin position="34"/>
        <end position="62"/>
    </location>
</feature>
<gene>
    <name evidence="9" type="ORF">Z520_02581</name>
</gene>
<dbReference type="SUPFAM" id="SSF57701">
    <property type="entry name" value="Zn2/Cys6 DNA-binding domain"/>
    <property type="match status" value="1"/>
</dbReference>
<keyword evidence="10" id="KW-1185">Reference proteome</keyword>
<dbReference type="RefSeq" id="XP_016636564.1">
    <property type="nucleotide sequence ID" value="XM_016773094.1"/>
</dbReference>
<evidence type="ECO:0000313" key="10">
    <source>
        <dbReference type="Proteomes" id="UP000053411"/>
    </source>
</evidence>
<dbReference type="GO" id="GO:0003677">
    <property type="term" value="F:DNA binding"/>
    <property type="evidence" value="ECO:0007669"/>
    <property type="project" value="UniProtKB-KW"/>
</dbReference>
<dbReference type="CDD" id="cd12148">
    <property type="entry name" value="fungal_TF_MHR"/>
    <property type="match status" value="1"/>
</dbReference>
<dbReference type="PANTHER" id="PTHR31001:SF45">
    <property type="entry name" value="ZN(II)2CYS6 TRANSCRIPTION FACTOR (EUROFUNG)"/>
    <property type="match status" value="1"/>
</dbReference>
<dbReference type="Pfam" id="PF00172">
    <property type="entry name" value="Zn_clus"/>
    <property type="match status" value="1"/>
</dbReference>
<proteinExistence type="predicted"/>
<reference evidence="9 10" key="1">
    <citation type="submission" date="2015-01" db="EMBL/GenBank/DDBJ databases">
        <title>The Genome Sequence of Fonsecaea multimorphosa CBS 102226.</title>
        <authorList>
            <consortium name="The Broad Institute Genomics Platform"/>
            <person name="Cuomo C."/>
            <person name="de Hoog S."/>
            <person name="Gorbushina A."/>
            <person name="Stielow B."/>
            <person name="Teixiera M."/>
            <person name="Abouelleil A."/>
            <person name="Chapman S.B."/>
            <person name="Priest M."/>
            <person name="Young S.K."/>
            <person name="Wortman J."/>
            <person name="Nusbaum C."/>
            <person name="Birren B."/>
        </authorList>
    </citation>
    <scope>NUCLEOTIDE SEQUENCE [LARGE SCALE GENOMIC DNA]</scope>
    <source>
        <strain evidence="9 10">CBS 102226</strain>
    </source>
</reference>
<dbReference type="AlphaFoldDB" id="A0A0D2IZH1"/>
<evidence type="ECO:0000256" key="5">
    <source>
        <dbReference type="ARBA" id="ARBA00023163"/>
    </source>
</evidence>
<dbReference type="PANTHER" id="PTHR31001">
    <property type="entry name" value="UNCHARACTERIZED TRANSCRIPTIONAL REGULATORY PROTEIN"/>
    <property type="match status" value="1"/>
</dbReference>
<evidence type="ECO:0000256" key="4">
    <source>
        <dbReference type="ARBA" id="ARBA00023125"/>
    </source>
</evidence>
<keyword evidence="5" id="KW-0804">Transcription</keyword>
<keyword evidence="2" id="KW-0479">Metal-binding</keyword>
<keyword evidence="4" id="KW-0238">DNA-binding</keyword>
<evidence type="ECO:0000259" key="8">
    <source>
        <dbReference type="PROSITE" id="PS50048"/>
    </source>
</evidence>
<keyword evidence="6" id="KW-0539">Nucleus</keyword>
<dbReference type="EMBL" id="KN848064">
    <property type="protein sequence ID" value="KIY02442.1"/>
    <property type="molecule type" value="Genomic_DNA"/>
</dbReference>
<dbReference type="GO" id="GO:0000981">
    <property type="term" value="F:DNA-binding transcription factor activity, RNA polymerase II-specific"/>
    <property type="evidence" value="ECO:0007669"/>
    <property type="project" value="InterPro"/>
</dbReference>
<dbReference type="SMART" id="SM00066">
    <property type="entry name" value="GAL4"/>
    <property type="match status" value="1"/>
</dbReference>
<comment type="subcellular location">
    <subcellularLocation>
        <location evidence="1">Nucleus</location>
    </subcellularLocation>
</comment>
<protein>
    <recommendedName>
        <fullName evidence="8">Zn(2)-C6 fungal-type domain-containing protein</fullName>
    </recommendedName>
</protein>
<dbReference type="STRING" id="1442371.A0A0D2IZH1"/>
<dbReference type="InterPro" id="IPR050613">
    <property type="entry name" value="Sec_Metabolite_Reg"/>
</dbReference>
<dbReference type="GO" id="GO:0005634">
    <property type="term" value="C:nucleus"/>
    <property type="evidence" value="ECO:0007669"/>
    <property type="project" value="UniProtKB-SubCell"/>
</dbReference>
<dbReference type="GO" id="GO:0008270">
    <property type="term" value="F:zinc ion binding"/>
    <property type="evidence" value="ECO:0007669"/>
    <property type="project" value="InterPro"/>
</dbReference>
<evidence type="ECO:0000256" key="7">
    <source>
        <dbReference type="SAM" id="MobiDB-lite"/>
    </source>
</evidence>
<feature type="region of interest" description="Disordered" evidence="7">
    <location>
        <begin position="156"/>
        <end position="180"/>
    </location>
</feature>
<dbReference type="PROSITE" id="PS00463">
    <property type="entry name" value="ZN2_CY6_FUNGAL_1"/>
    <property type="match status" value="1"/>
</dbReference>
<organism evidence="9 10">
    <name type="scientific">Fonsecaea multimorphosa CBS 102226</name>
    <dbReference type="NCBI Taxonomy" id="1442371"/>
    <lineage>
        <taxon>Eukaryota</taxon>
        <taxon>Fungi</taxon>
        <taxon>Dikarya</taxon>
        <taxon>Ascomycota</taxon>
        <taxon>Pezizomycotina</taxon>
        <taxon>Eurotiomycetes</taxon>
        <taxon>Chaetothyriomycetidae</taxon>
        <taxon>Chaetothyriales</taxon>
        <taxon>Herpotrichiellaceae</taxon>
        <taxon>Fonsecaea</taxon>
    </lineage>
</organism>
<evidence type="ECO:0000256" key="1">
    <source>
        <dbReference type="ARBA" id="ARBA00004123"/>
    </source>
</evidence>
<dbReference type="SMART" id="SM00906">
    <property type="entry name" value="Fungal_trans"/>
    <property type="match status" value="1"/>
</dbReference>
<dbReference type="OrthoDB" id="2269373at2759"/>
<evidence type="ECO:0000256" key="2">
    <source>
        <dbReference type="ARBA" id="ARBA00022723"/>
    </source>
</evidence>
<dbReference type="GeneID" id="27708327"/>
<feature type="region of interest" description="Disordered" evidence="7">
    <location>
        <begin position="101"/>
        <end position="144"/>
    </location>
</feature>
<dbReference type="Proteomes" id="UP000053411">
    <property type="component" value="Unassembled WGS sequence"/>
</dbReference>
<sequence length="756" mass="85407">MSTALQPLDGLIVDQPPPTASSSSQALKPGRVLACVLCSQRKVKCDRIFPCANCVRSRAQCVPSSQVQRARTRRIPQRILLERLRTYEDLLRQNNVAFEPLHKDSAREQGSSNVKRGFESDEEHPESMHSEMPTPSATPRSGRSYGVKNVWHVMSHGYRDPDTDSTSSHEDELESAVKDAWDQSVANDDNLLFGTRGPAVDLSNLHPLPVQIFRLWQVYLENVNPLLKVTHIPSLQGRIVEAVSDVSKISPTLEALMFSIYCTAIMSLAAEDCQRLFDSLKEDLLMRYQYGCQQALLNCSFLRTSDRECLTALYLYLISIRPSTVPQSLSSMLAVAIRIAQRMGIHSESALARYSALEAEMRRRLWWSLVLFDTRISATANSRTVTLDPTWDCRIPLNVNDSDLRPETKRPPPANQENPTEALFAVIRCELGEVIRHSSFHLDFTTPALKTTVGESGLGGEEAKLAKLEELIEDRYLKNCEPEHPLHFMTMWTTRAHLAKYRLLEHQSRHSGSSARQTDTQRDTATLYALRVLECDTKVMTSPLTKGFRWLSQAHFPFPAYIQIAQDLRSRPVSNKYAPRAWEVMSENYDAWFGSQNFREAHSPFFRLFANLILRAWEAYEDSPTRDEDTSIFTPLPPRVVSSIRHALSQISQHQHHHAQTSNADTDTDPKSNYFTGSEMITDEQCLMATSGPTPTLVGTSNQSLPYGNGIQDDDFTLLNPQMIDTDMWPGQEALGSYVDPWDWTGLDGQPGWEGF</sequence>
<dbReference type="Pfam" id="PF04082">
    <property type="entry name" value="Fungal_trans"/>
    <property type="match status" value="1"/>
</dbReference>
<accession>A0A0D2IZH1</accession>
<dbReference type="InterPro" id="IPR036864">
    <property type="entry name" value="Zn2-C6_fun-type_DNA-bd_sf"/>
</dbReference>
<dbReference type="GO" id="GO:0006351">
    <property type="term" value="P:DNA-templated transcription"/>
    <property type="evidence" value="ECO:0007669"/>
    <property type="project" value="InterPro"/>
</dbReference>
<feature type="compositionally biased region" description="Basic and acidic residues" evidence="7">
    <location>
        <begin position="157"/>
        <end position="180"/>
    </location>
</feature>
<evidence type="ECO:0000313" key="9">
    <source>
        <dbReference type="EMBL" id="KIY02442.1"/>
    </source>
</evidence>
<dbReference type="CDD" id="cd00067">
    <property type="entry name" value="GAL4"/>
    <property type="match status" value="1"/>
</dbReference>
<evidence type="ECO:0000256" key="3">
    <source>
        <dbReference type="ARBA" id="ARBA00023015"/>
    </source>
</evidence>
<keyword evidence="3" id="KW-0805">Transcription regulation</keyword>
<dbReference type="PROSITE" id="PS50048">
    <property type="entry name" value="ZN2_CY6_FUNGAL_2"/>
    <property type="match status" value="1"/>
</dbReference>
<evidence type="ECO:0000256" key="6">
    <source>
        <dbReference type="ARBA" id="ARBA00023242"/>
    </source>
</evidence>
<dbReference type="Gene3D" id="4.10.240.10">
    <property type="entry name" value="Zn(2)-C6 fungal-type DNA-binding domain"/>
    <property type="match status" value="1"/>
</dbReference>